<evidence type="ECO:0000256" key="2">
    <source>
        <dbReference type="SAM" id="SignalP"/>
    </source>
</evidence>
<name>A0A1Y1X7F1_9FUNG</name>
<keyword evidence="2" id="KW-0732">Signal</keyword>
<organism evidence="3 4">
    <name type="scientific">Basidiobolus meristosporus CBS 931.73</name>
    <dbReference type="NCBI Taxonomy" id="1314790"/>
    <lineage>
        <taxon>Eukaryota</taxon>
        <taxon>Fungi</taxon>
        <taxon>Fungi incertae sedis</taxon>
        <taxon>Zoopagomycota</taxon>
        <taxon>Entomophthoromycotina</taxon>
        <taxon>Basidiobolomycetes</taxon>
        <taxon>Basidiobolales</taxon>
        <taxon>Basidiobolaceae</taxon>
        <taxon>Basidiobolus</taxon>
    </lineage>
</organism>
<feature type="chain" id="PRO_5010993721" description="Saposin B-type domain-containing protein" evidence="2">
    <location>
        <begin position="24"/>
        <end position="237"/>
    </location>
</feature>
<evidence type="ECO:0000256" key="1">
    <source>
        <dbReference type="SAM" id="MobiDB-lite"/>
    </source>
</evidence>
<accession>A0A1Y1X7F1</accession>
<proteinExistence type="predicted"/>
<dbReference type="AlphaFoldDB" id="A0A1Y1X7F1"/>
<reference evidence="3 4" key="1">
    <citation type="submission" date="2016-07" db="EMBL/GenBank/DDBJ databases">
        <title>Pervasive Adenine N6-methylation of Active Genes in Fungi.</title>
        <authorList>
            <consortium name="DOE Joint Genome Institute"/>
            <person name="Mondo S.J."/>
            <person name="Dannebaum R.O."/>
            <person name="Kuo R.C."/>
            <person name="Labutti K."/>
            <person name="Haridas S."/>
            <person name="Kuo A."/>
            <person name="Salamov A."/>
            <person name="Ahrendt S.R."/>
            <person name="Lipzen A."/>
            <person name="Sullivan W."/>
            <person name="Andreopoulos W.B."/>
            <person name="Clum A."/>
            <person name="Lindquist E."/>
            <person name="Daum C."/>
            <person name="Ramamoorthy G.K."/>
            <person name="Gryganskyi A."/>
            <person name="Culley D."/>
            <person name="Magnuson J.K."/>
            <person name="James T.Y."/>
            <person name="O'Malley M.A."/>
            <person name="Stajich J.E."/>
            <person name="Spatafora J.W."/>
            <person name="Visel A."/>
            <person name="Grigoriev I.V."/>
        </authorList>
    </citation>
    <scope>NUCLEOTIDE SEQUENCE [LARGE SCALE GENOMIC DNA]</scope>
    <source>
        <strain evidence="3 4">CBS 931.73</strain>
    </source>
</reference>
<dbReference type="EMBL" id="MCFE01000708">
    <property type="protein sequence ID" value="ORX81306.1"/>
    <property type="molecule type" value="Genomic_DNA"/>
</dbReference>
<feature type="signal peptide" evidence="2">
    <location>
        <begin position="1"/>
        <end position="23"/>
    </location>
</feature>
<keyword evidence="4" id="KW-1185">Reference proteome</keyword>
<gene>
    <name evidence="3" type="ORF">K493DRAFT_308102</name>
</gene>
<dbReference type="Proteomes" id="UP000193498">
    <property type="component" value="Unassembled WGS sequence"/>
</dbReference>
<feature type="region of interest" description="Disordered" evidence="1">
    <location>
        <begin position="24"/>
        <end position="56"/>
    </location>
</feature>
<evidence type="ECO:0000313" key="3">
    <source>
        <dbReference type="EMBL" id="ORX81306.1"/>
    </source>
</evidence>
<feature type="compositionally biased region" description="Basic and acidic residues" evidence="1">
    <location>
        <begin position="24"/>
        <end position="34"/>
    </location>
</feature>
<evidence type="ECO:0008006" key="5">
    <source>
        <dbReference type="Google" id="ProtNLM"/>
    </source>
</evidence>
<protein>
    <recommendedName>
        <fullName evidence="5">Saposin B-type domain-containing protein</fullName>
    </recommendedName>
</protein>
<sequence length="237" mass="26989">MRARCVSLFAFLISVMLAGQSWAKPDDHDGDKDMASGGDAQKVHQEEESPYSQLPNEERPVSLFAGRFEKNTECLHVVRQAEKENPLLKECYSNTGLFFSPLARTVNASKLVASKCDSPQTTNNSKDLVFTSWSILEDARAFCSRDGDSFCIRKVKAFEYIMLNRKKGIEPKEEDKQRLCKPCVKQLYHLIKNYLSHNSVIPRVYYDQPKHLDMLIPEIEELCGYESDAAPEEPSKD</sequence>
<evidence type="ECO:0000313" key="4">
    <source>
        <dbReference type="Proteomes" id="UP000193498"/>
    </source>
</evidence>
<dbReference type="InParanoid" id="A0A1Y1X7F1"/>
<comment type="caution">
    <text evidence="3">The sequence shown here is derived from an EMBL/GenBank/DDBJ whole genome shotgun (WGS) entry which is preliminary data.</text>
</comment>